<sequence length="547" mass="58966">MHRSSTEVPTNSPGDFSDTHTEPVFAHFKYAIESGRDSASKLNEEILAPNVRALKGAAHPDPQVAIVIFLLSVVSATAFVVLSFLSVIGVALVAITTGVALVFIGAFASVVIKILTVASLGVVATVISPDAWQDRSLRNVLKHSRSIVIVVSPAVGTLLLRKSVGKLLRKLFRSNHNDFVHHPIRLQEIQDLLQDPSILRDLSVLRSFHEQRPHTHSIPSPADSPTLSLPEPLVSNPPPPSEPRDERVNEHVAQLKTVLSYAKRYLFSISEDVIKPSIKTFLETCDTNPRTAAIIATPAIIAFMVALTFLVLATLLLVLWTVISVLVGVSFVVVGAVLSLIFKLFIVVAATIPLAGIAGGLFVGANSAAQYILSKLPQSDDNSTERSTVASGEITERCLIAFERLWDGLVAGATTIVVLLLKAGQAIVERAAPSIPASVESQESEDDGKEPITRAWDRLVASVLPPPSTPSTRPTQQREHEAETSVVPQELIFDIPEASIEELPEDKDTVVVEPITIPDADPQASNKGLTRRLGFSTPQDEVDEPTI</sequence>
<feature type="transmembrane region" description="Helical" evidence="2">
    <location>
        <begin position="292"/>
        <end position="312"/>
    </location>
</feature>
<proteinExistence type="predicted"/>
<evidence type="ECO:0000256" key="2">
    <source>
        <dbReference type="SAM" id="Phobius"/>
    </source>
</evidence>
<feature type="compositionally biased region" description="Polar residues" evidence="1">
    <location>
        <begin position="1"/>
        <end position="14"/>
    </location>
</feature>
<dbReference type="Proteomes" id="UP000567179">
    <property type="component" value="Unassembled WGS sequence"/>
</dbReference>
<keyword evidence="2" id="KW-1133">Transmembrane helix</keyword>
<comment type="caution">
    <text evidence="3">The sequence shown here is derived from an EMBL/GenBank/DDBJ whole genome shotgun (WGS) entry which is preliminary data.</text>
</comment>
<feature type="region of interest" description="Disordered" evidence="1">
    <location>
        <begin position="516"/>
        <end position="547"/>
    </location>
</feature>
<keyword evidence="2" id="KW-0812">Transmembrane</keyword>
<feature type="transmembrane region" description="Helical" evidence="2">
    <location>
        <begin position="318"/>
        <end position="338"/>
    </location>
</feature>
<keyword evidence="4" id="KW-1185">Reference proteome</keyword>
<feature type="region of interest" description="Disordered" evidence="1">
    <location>
        <begin position="213"/>
        <end position="248"/>
    </location>
</feature>
<dbReference type="EMBL" id="JAACJJ010000015">
    <property type="protein sequence ID" value="KAF5325244.1"/>
    <property type="molecule type" value="Genomic_DNA"/>
</dbReference>
<evidence type="ECO:0000256" key="1">
    <source>
        <dbReference type="SAM" id="MobiDB-lite"/>
    </source>
</evidence>
<feature type="transmembrane region" description="Helical" evidence="2">
    <location>
        <begin position="64"/>
        <end position="93"/>
    </location>
</feature>
<protein>
    <recommendedName>
        <fullName evidence="5">Transmembrane protein</fullName>
    </recommendedName>
</protein>
<feature type="transmembrane region" description="Helical" evidence="2">
    <location>
        <begin position="100"/>
        <end position="127"/>
    </location>
</feature>
<organism evidence="3 4">
    <name type="scientific">Psilocybe cf. subviscida</name>
    <dbReference type="NCBI Taxonomy" id="2480587"/>
    <lineage>
        <taxon>Eukaryota</taxon>
        <taxon>Fungi</taxon>
        <taxon>Dikarya</taxon>
        <taxon>Basidiomycota</taxon>
        <taxon>Agaricomycotina</taxon>
        <taxon>Agaricomycetes</taxon>
        <taxon>Agaricomycetidae</taxon>
        <taxon>Agaricales</taxon>
        <taxon>Agaricineae</taxon>
        <taxon>Strophariaceae</taxon>
        <taxon>Psilocybe</taxon>
    </lineage>
</organism>
<reference evidence="3 4" key="1">
    <citation type="journal article" date="2020" name="ISME J.">
        <title>Uncovering the hidden diversity of litter-decomposition mechanisms in mushroom-forming fungi.</title>
        <authorList>
            <person name="Floudas D."/>
            <person name="Bentzer J."/>
            <person name="Ahren D."/>
            <person name="Johansson T."/>
            <person name="Persson P."/>
            <person name="Tunlid A."/>
        </authorList>
    </citation>
    <scope>NUCLEOTIDE SEQUENCE [LARGE SCALE GENOMIC DNA]</scope>
    <source>
        <strain evidence="3 4">CBS 101986</strain>
    </source>
</reference>
<name>A0A8H5F676_9AGAR</name>
<feature type="transmembrane region" description="Helical" evidence="2">
    <location>
        <begin position="345"/>
        <end position="365"/>
    </location>
</feature>
<evidence type="ECO:0000313" key="4">
    <source>
        <dbReference type="Proteomes" id="UP000567179"/>
    </source>
</evidence>
<dbReference type="OrthoDB" id="3059471at2759"/>
<gene>
    <name evidence="3" type="ORF">D9619_009861</name>
</gene>
<evidence type="ECO:0008006" key="5">
    <source>
        <dbReference type="Google" id="ProtNLM"/>
    </source>
</evidence>
<dbReference type="AlphaFoldDB" id="A0A8H5F676"/>
<feature type="region of interest" description="Disordered" evidence="1">
    <location>
        <begin position="1"/>
        <end position="20"/>
    </location>
</feature>
<accession>A0A8H5F676</accession>
<evidence type="ECO:0000313" key="3">
    <source>
        <dbReference type="EMBL" id="KAF5325244.1"/>
    </source>
</evidence>
<keyword evidence="2" id="KW-0472">Membrane</keyword>
<feature type="region of interest" description="Disordered" evidence="1">
    <location>
        <begin position="462"/>
        <end position="485"/>
    </location>
</feature>